<dbReference type="Proteomes" id="UP001234798">
    <property type="component" value="Chromosome"/>
</dbReference>
<evidence type="ECO:0000313" key="7">
    <source>
        <dbReference type="EMBL" id="WMD19809.1"/>
    </source>
</evidence>
<keyword evidence="4" id="KW-0547">Nucleotide-binding</keyword>
<dbReference type="SMART" id="SM00382">
    <property type="entry name" value="AAA"/>
    <property type="match status" value="1"/>
</dbReference>
<evidence type="ECO:0000256" key="2">
    <source>
        <dbReference type="ARBA" id="ARBA00022448"/>
    </source>
</evidence>
<dbReference type="InterPro" id="IPR017871">
    <property type="entry name" value="ABC_transporter-like_CS"/>
</dbReference>
<gene>
    <name evidence="7" type="ORF">RAS12_24840</name>
</gene>
<organism evidence="7 8">
    <name type="scientific">Achromobacter seleniivolatilans</name>
    <dbReference type="NCBI Taxonomy" id="3047478"/>
    <lineage>
        <taxon>Bacteria</taxon>
        <taxon>Pseudomonadati</taxon>
        <taxon>Pseudomonadota</taxon>
        <taxon>Betaproteobacteria</taxon>
        <taxon>Burkholderiales</taxon>
        <taxon>Alcaligenaceae</taxon>
        <taxon>Achromobacter</taxon>
    </lineage>
</organism>
<evidence type="ECO:0000256" key="1">
    <source>
        <dbReference type="ARBA" id="ARBA00005417"/>
    </source>
</evidence>
<proteinExistence type="inferred from homology"/>
<dbReference type="Gene3D" id="3.40.50.300">
    <property type="entry name" value="P-loop containing nucleotide triphosphate hydrolases"/>
    <property type="match status" value="1"/>
</dbReference>
<dbReference type="PANTHER" id="PTHR42788:SF19">
    <property type="entry name" value="ALIPHATIC SULFONATES IMPORT ATP-BINDING PROTEIN SSUB 2"/>
    <property type="match status" value="1"/>
</dbReference>
<dbReference type="Pfam" id="PF00005">
    <property type="entry name" value="ABC_tran"/>
    <property type="match status" value="1"/>
</dbReference>
<feature type="domain" description="ABC transporter" evidence="6">
    <location>
        <begin position="10"/>
        <end position="238"/>
    </location>
</feature>
<keyword evidence="8" id="KW-1185">Reference proteome</keyword>
<dbReference type="PANTHER" id="PTHR42788">
    <property type="entry name" value="TAURINE IMPORT ATP-BINDING PROTEIN-RELATED"/>
    <property type="match status" value="1"/>
</dbReference>
<evidence type="ECO:0000256" key="4">
    <source>
        <dbReference type="ARBA" id="ARBA00022741"/>
    </source>
</evidence>
<keyword evidence="3" id="KW-1003">Cell membrane</keyword>
<dbReference type="GO" id="GO:0005524">
    <property type="term" value="F:ATP binding"/>
    <property type="evidence" value="ECO:0007669"/>
    <property type="project" value="UniProtKB-KW"/>
</dbReference>
<evidence type="ECO:0000259" key="6">
    <source>
        <dbReference type="PROSITE" id="PS50893"/>
    </source>
</evidence>
<keyword evidence="5 7" id="KW-0067">ATP-binding</keyword>
<dbReference type="SUPFAM" id="SSF52540">
    <property type="entry name" value="P-loop containing nucleoside triphosphate hydrolases"/>
    <property type="match status" value="1"/>
</dbReference>
<dbReference type="InterPro" id="IPR003593">
    <property type="entry name" value="AAA+_ATPase"/>
</dbReference>
<evidence type="ECO:0000256" key="5">
    <source>
        <dbReference type="ARBA" id="ARBA00022840"/>
    </source>
</evidence>
<accession>A0ABY9LYE7</accession>
<comment type="similarity">
    <text evidence="1">Belongs to the ABC transporter superfamily.</text>
</comment>
<keyword evidence="3" id="KW-0472">Membrane</keyword>
<sequence>MSAGQAVPFLNIEQVVYTYPGRTPIVDGIDWRLDAGGFHCLVGRSGCGKTTLLKLAAGLLTPQCGRIRLWDGTPAVPGPQLGYVFQAPTLLEWRRVIDNVLLPVSLQRRPSSADLQHAEALLAMLGLSDHAQHYPRQLSGGQQSRVALARALILEPALLLLDEPFAALDAITRGELQDDLLRMCRLRKTTVLFVTHDISEAVYLGDRVAVMHQGRMVADLHVDLPAPRTQVMRHGAAFNQYCAQVFGFMNGARP</sequence>
<evidence type="ECO:0000313" key="8">
    <source>
        <dbReference type="Proteomes" id="UP001234798"/>
    </source>
</evidence>
<evidence type="ECO:0000256" key="3">
    <source>
        <dbReference type="ARBA" id="ARBA00022475"/>
    </source>
</evidence>
<dbReference type="PROSITE" id="PS50893">
    <property type="entry name" value="ABC_TRANSPORTER_2"/>
    <property type="match status" value="1"/>
</dbReference>
<dbReference type="RefSeq" id="WP_306942370.1">
    <property type="nucleotide sequence ID" value="NZ_CP132976.1"/>
</dbReference>
<reference evidence="7 8" key="1">
    <citation type="submission" date="2023-08" db="EMBL/GenBank/DDBJ databases">
        <title>Achromobacter seleniivolatilans sp. nov., isolated from seleniferous soil.</title>
        <authorList>
            <person name="Zhang S."/>
            <person name="Li K."/>
            <person name="Peng J."/>
            <person name="Zhao Q."/>
            <person name="Wang H."/>
            <person name="Guo Y."/>
        </authorList>
    </citation>
    <scope>NUCLEOTIDE SEQUENCE [LARGE SCALE GENOMIC DNA]</scope>
    <source>
        <strain evidence="7 8">R39</strain>
    </source>
</reference>
<name>A0ABY9LYE7_9BURK</name>
<dbReference type="InterPro" id="IPR050166">
    <property type="entry name" value="ABC_transporter_ATP-bind"/>
</dbReference>
<dbReference type="InterPro" id="IPR027417">
    <property type="entry name" value="P-loop_NTPase"/>
</dbReference>
<dbReference type="PROSITE" id="PS00211">
    <property type="entry name" value="ABC_TRANSPORTER_1"/>
    <property type="match status" value="1"/>
</dbReference>
<keyword evidence="2" id="KW-0813">Transport</keyword>
<dbReference type="InterPro" id="IPR003439">
    <property type="entry name" value="ABC_transporter-like_ATP-bd"/>
</dbReference>
<protein>
    <submittedName>
        <fullName evidence="7">ABC transporter ATP-binding protein</fullName>
    </submittedName>
</protein>
<dbReference type="EMBL" id="CP132976">
    <property type="protein sequence ID" value="WMD19809.1"/>
    <property type="molecule type" value="Genomic_DNA"/>
</dbReference>